<dbReference type="EMBL" id="FWXO01000001">
    <property type="protein sequence ID" value="SMC45433.1"/>
    <property type="molecule type" value="Genomic_DNA"/>
</dbReference>
<evidence type="ECO:0000313" key="3">
    <source>
        <dbReference type="Proteomes" id="UP000192360"/>
    </source>
</evidence>
<protein>
    <recommendedName>
        <fullName evidence="1">LysM domain-containing protein</fullName>
    </recommendedName>
</protein>
<sequence length="312" mass="35683">MLQKKIYIILFVFFGLSQFVASQEDNKTFIAKKGDGIISVLRREGLDVNTYYQEFLDLNEGLISNGSLLKLGVRYKIPIGDNSFGNMGRKISLSSDLESPIFDTKKTRLRKKDTLLRNTVYYLLFDKFDAENLNQLKSTSQTRNEIALAMAKELLEQGARVFLFEYSLDNSAKLGDYVAAINKRYLKYQKEYQRLLVLDIDSDNFSDSAMVSIEHNQKSKEGKRFAHSFEQIFKAQKMKVSDHNKKDASFEDKTNVYLANNVLPAMTFIKIEGQNKISTNKELANKNKAKFVGLITTGIQTDYSNISLEDQD</sequence>
<name>A0A1W1ZAH6_9FLAO</name>
<organism evidence="2 3">
    <name type="scientific">Cellulophaga tyrosinoxydans</name>
    <dbReference type="NCBI Taxonomy" id="504486"/>
    <lineage>
        <taxon>Bacteria</taxon>
        <taxon>Pseudomonadati</taxon>
        <taxon>Bacteroidota</taxon>
        <taxon>Flavobacteriia</taxon>
        <taxon>Flavobacteriales</taxon>
        <taxon>Flavobacteriaceae</taxon>
        <taxon>Cellulophaga</taxon>
    </lineage>
</organism>
<proteinExistence type="predicted"/>
<gene>
    <name evidence="2" type="ORF">SAMN05660703_1317</name>
</gene>
<dbReference type="OrthoDB" id="936124at2"/>
<dbReference type="RefSeq" id="WP_084060574.1">
    <property type="nucleotide sequence ID" value="NZ_FWXO01000001.1"/>
</dbReference>
<keyword evidence="3" id="KW-1185">Reference proteome</keyword>
<accession>A0A1W1ZAH6</accession>
<dbReference type="PROSITE" id="PS51782">
    <property type="entry name" value="LYSM"/>
    <property type="match status" value="1"/>
</dbReference>
<evidence type="ECO:0000259" key="1">
    <source>
        <dbReference type="PROSITE" id="PS51782"/>
    </source>
</evidence>
<feature type="domain" description="LysM" evidence="1">
    <location>
        <begin position="27"/>
        <end position="77"/>
    </location>
</feature>
<reference evidence="2 3" key="1">
    <citation type="submission" date="2017-04" db="EMBL/GenBank/DDBJ databases">
        <authorList>
            <person name="Afonso C.L."/>
            <person name="Miller P.J."/>
            <person name="Scott M.A."/>
            <person name="Spackman E."/>
            <person name="Goraichik I."/>
            <person name="Dimitrov K.M."/>
            <person name="Suarez D.L."/>
            <person name="Swayne D.E."/>
        </authorList>
    </citation>
    <scope>NUCLEOTIDE SEQUENCE [LARGE SCALE GENOMIC DNA]</scope>
    <source>
        <strain evidence="2 3">DSM 21164</strain>
    </source>
</reference>
<dbReference type="InterPro" id="IPR018392">
    <property type="entry name" value="LysM"/>
</dbReference>
<dbReference type="STRING" id="504486.SAMN05660703_1317"/>
<dbReference type="Proteomes" id="UP000192360">
    <property type="component" value="Unassembled WGS sequence"/>
</dbReference>
<dbReference type="AlphaFoldDB" id="A0A1W1ZAH6"/>
<evidence type="ECO:0000313" key="2">
    <source>
        <dbReference type="EMBL" id="SMC45433.1"/>
    </source>
</evidence>